<comment type="caution">
    <text evidence="1">The sequence shown here is derived from an EMBL/GenBank/DDBJ whole genome shotgun (WGS) entry which is preliminary data.</text>
</comment>
<evidence type="ECO:0000313" key="2">
    <source>
        <dbReference type="Proteomes" id="UP001054945"/>
    </source>
</evidence>
<reference evidence="1 2" key="1">
    <citation type="submission" date="2021-06" db="EMBL/GenBank/DDBJ databases">
        <title>Caerostris extrusa draft genome.</title>
        <authorList>
            <person name="Kono N."/>
            <person name="Arakawa K."/>
        </authorList>
    </citation>
    <scope>NUCLEOTIDE SEQUENCE [LARGE SCALE GENOMIC DNA]</scope>
</reference>
<keyword evidence="2" id="KW-1185">Reference proteome</keyword>
<dbReference type="Proteomes" id="UP001054945">
    <property type="component" value="Unassembled WGS sequence"/>
</dbReference>
<organism evidence="1 2">
    <name type="scientific">Caerostris extrusa</name>
    <name type="common">Bark spider</name>
    <name type="synonym">Caerostris bankana</name>
    <dbReference type="NCBI Taxonomy" id="172846"/>
    <lineage>
        <taxon>Eukaryota</taxon>
        <taxon>Metazoa</taxon>
        <taxon>Ecdysozoa</taxon>
        <taxon>Arthropoda</taxon>
        <taxon>Chelicerata</taxon>
        <taxon>Arachnida</taxon>
        <taxon>Araneae</taxon>
        <taxon>Araneomorphae</taxon>
        <taxon>Entelegynae</taxon>
        <taxon>Araneoidea</taxon>
        <taxon>Araneidae</taxon>
        <taxon>Caerostris</taxon>
    </lineage>
</organism>
<sequence length="81" mass="9188">MCIGANIIRLLAHGNPILEPVGRIVYPEDVPSEIIDEIFELIKAEKPLRALSDLWKTAKKWGKGRHSRIFCRIPRKINGQG</sequence>
<protein>
    <submittedName>
        <fullName evidence="1">Uncharacterized protein</fullName>
    </submittedName>
</protein>
<evidence type="ECO:0000313" key="1">
    <source>
        <dbReference type="EMBL" id="GIY93425.1"/>
    </source>
</evidence>
<gene>
    <name evidence="1" type="ORF">CEXT_780541</name>
</gene>
<proteinExistence type="predicted"/>
<dbReference type="AlphaFoldDB" id="A0AAV4XGS2"/>
<accession>A0AAV4XGS2</accession>
<dbReference type="EMBL" id="BPLR01000266">
    <property type="protein sequence ID" value="GIY93425.1"/>
    <property type="molecule type" value="Genomic_DNA"/>
</dbReference>
<name>A0AAV4XGS2_CAEEX</name>